<feature type="transmembrane region" description="Helical" evidence="8">
    <location>
        <begin position="285"/>
        <end position="305"/>
    </location>
</feature>
<dbReference type="InterPro" id="IPR020846">
    <property type="entry name" value="MFS_dom"/>
</dbReference>
<feature type="transmembrane region" description="Helical" evidence="8">
    <location>
        <begin position="78"/>
        <end position="96"/>
    </location>
</feature>
<dbReference type="SUPFAM" id="SSF103473">
    <property type="entry name" value="MFS general substrate transporter"/>
    <property type="match status" value="1"/>
</dbReference>
<dbReference type="FunFam" id="1.20.1720.10:FF:000005">
    <property type="entry name" value="Bcr/CflA family efflux transporter"/>
    <property type="match status" value="1"/>
</dbReference>
<keyword evidence="11" id="KW-1185">Reference proteome</keyword>
<evidence type="ECO:0000256" key="5">
    <source>
        <dbReference type="ARBA" id="ARBA00022692"/>
    </source>
</evidence>
<evidence type="ECO:0000256" key="2">
    <source>
        <dbReference type="ARBA" id="ARBA00006236"/>
    </source>
</evidence>
<evidence type="ECO:0000256" key="8">
    <source>
        <dbReference type="SAM" id="Phobius"/>
    </source>
</evidence>
<dbReference type="PANTHER" id="PTHR23502:SF132">
    <property type="entry name" value="POLYAMINE TRANSPORTER 2-RELATED"/>
    <property type="match status" value="1"/>
</dbReference>
<dbReference type="InterPro" id="IPR004812">
    <property type="entry name" value="Efflux_drug-R_Bcr/CmlA"/>
</dbReference>
<sequence length="399" mass="43628">MQKLRNNRKVTLLILGLLSAIGPFSIDMYLPAFENIAADFNSPLEKVQLSLTSFFIGIAFGQIIYGPLLDRYGRKKPLLVGLAIYIVASILCVFTRDINHLIFLRFLQAIGSCGGMVGARAMVTDYYNSREAARVFSLLMLVIGISPILAPSAGAMFLNYLDWHYIFLLLALMATLIFVGTMFLLPETYSGNKDLSLAPKSIVKTFWSVLSNKVFITYCLIGSIASSGTYAYLAGSSFVIQKYFGLNKSEYGLAFAFVASAMVLATQLNRWLLKNNTSADISKYANIWQAGVGISMIIVLATGILSLPILLALIFFFLLGYGFIFPNTSAIALSEMRHLAGSASALLGCFQMALGAFSSALVSYLHNETPWPMLSVMCAGAVISLILHLIARRKVKVDI</sequence>
<dbReference type="RefSeq" id="WP_153510034.1">
    <property type="nucleotide sequence ID" value="NZ_CP045652.1"/>
</dbReference>
<dbReference type="NCBIfam" id="TIGR00710">
    <property type="entry name" value="efflux_Bcr_CflA"/>
    <property type="match status" value="1"/>
</dbReference>
<dbReference type="Proteomes" id="UP000326921">
    <property type="component" value="Chromosome"/>
</dbReference>
<dbReference type="InterPro" id="IPR036259">
    <property type="entry name" value="MFS_trans_sf"/>
</dbReference>
<feature type="domain" description="Major facilitator superfamily (MFS) profile" evidence="9">
    <location>
        <begin position="11"/>
        <end position="396"/>
    </location>
</feature>
<feature type="transmembrane region" description="Helical" evidence="8">
    <location>
        <begin position="371"/>
        <end position="391"/>
    </location>
</feature>
<feature type="transmembrane region" description="Helical" evidence="8">
    <location>
        <begin position="163"/>
        <end position="185"/>
    </location>
</feature>
<feature type="transmembrane region" description="Helical" evidence="8">
    <location>
        <begin position="253"/>
        <end position="273"/>
    </location>
</feature>
<dbReference type="PROSITE" id="PS50850">
    <property type="entry name" value="MFS"/>
    <property type="match status" value="1"/>
</dbReference>
<organism evidence="10 11">
    <name type="scientific">Sphingobacterium zhuxiongii</name>
    <dbReference type="NCBI Taxonomy" id="2662364"/>
    <lineage>
        <taxon>Bacteria</taxon>
        <taxon>Pseudomonadati</taxon>
        <taxon>Bacteroidota</taxon>
        <taxon>Sphingobacteriia</taxon>
        <taxon>Sphingobacteriales</taxon>
        <taxon>Sphingobacteriaceae</taxon>
        <taxon>Sphingobacterium</taxon>
    </lineage>
</organism>
<proteinExistence type="inferred from homology"/>
<feature type="transmembrane region" description="Helical" evidence="8">
    <location>
        <begin position="206"/>
        <end position="233"/>
    </location>
</feature>
<comment type="subcellular location">
    <subcellularLocation>
        <location evidence="1">Cell membrane</location>
        <topology evidence="1">Multi-pass membrane protein</topology>
    </subcellularLocation>
</comment>
<feature type="transmembrane region" description="Helical" evidence="8">
    <location>
        <begin position="135"/>
        <end position="157"/>
    </location>
</feature>
<evidence type="ECO:0000256" key="6">
    <source>
        <dbReference type="ARBA" id="ARBA00022989"/>
    </source>
</evidence>
<protein>
    <submittedName>
        <fullName evidence="10">Bcr/CflA family efflux MFS transporter</fullName>
    </submittedName>
</protein>
<accession>A0A5Q0Q6L7</accession>
<evidence type="ECO:0000256" key="1">
    <source>
        <dbReference type="ARBA" id="ARBA00004651"/>
    </source>
</evidence>
<dbReference type="PANTHER" id="PTHR23502">
    <property type="entry name" value="MAJOR FACILITATOR SUPERFAMILY"/>
    <property type="match status" value="1"/>
</dbReference>
<dbReference type="AlphaFoldDB" id="A0A5Q0Q6L7"/>
<evidence type="ECO:0000313" key="11">
    <source>
        <dbReference type="Proteomes" id="UP000326921"/>
    </source>
</evidence>
<evidence type="ECO:0000256" key="3">
    <source>
        <dbReference type="ARBA" id="ARBA00022448"/>
    </source>
</evidence>
<keyword evidence="4" id="KW-1003">Cell membrane</keyword>
<dbReference type="Gene3D" id="1.20.1720.10">
    <property type="entry name" value="Multidrug resistance protein D"/>
    <property type="match status" value="1"/>
</dbReference>
<comment type="similarity">
    <text evidence="2">Belongs to the major facilitator superfamily. Bcr/CmlA family.</text>
</comment>
<evidence type="ECO:0000313" key="10">
    <source>
        <dbReference type="EMBL" id="QGA25715.1"/>
    </source>
</evidence>
<dbReference type="KEGG" id="sphe:GFH32_04985"/>
<name>A0A5Q0Q6L7_9SPHI</name>
<dbReference type="InterPro" id="IPR011701">
    <property type="entry name" value="MFS"/>
</dbReference>
<feature type="transmembrane region" description="Helical" evidence="8">
    <location>
        <begin position="47"/>
        <end position="66"/>
    </location>
</feature>
<gene>
    <name evidence="10" type="ORF">GFH32_04985</name>
</gene>
<evidence type="ECO:0000256" key="4">
    <source>
        <dbReference type="ARBA" id="ARBA00022475"/>
    </source>
</evidence>
<evidence type="ECO:0000259" key="9">
    <source>
        <dbReference type="PROSITE" id="PS50850"/>
    </source>
</evidence>
<dbReference type="CDD" id="cd17320">
    <property type="entry name" value="MFS_MdfA_MDR_like"/>
    <property type="match status" value="1"/>
</dbReference>
<feature type="transmembrane region" description="Helical" evidence="8">
    <location>
        <begin position="345"/>
        <end position="365"/>
    </location>
</feature>
<dbReference type="GO" id="GO:0005886">
    <property type="term" value="C:plasma membrane"/>
    <property type="evidence" value="ECO:0007669"/>
    <property type="project" value="UniProtKB-SubCell"/>
</dbReference>
<feature type="transmembrane region" description="Helical" evidence="8">
    <location>
        <begin position="102"/>
        <end position="123"/>
    </location>
</feature>
<reference evidence="10 11" key="1">
    <citation type="submission" date="2019-10" db="EMBL/GenBank/DDBJ databases">
        <authorList>
            <person name="Dong K."/>
        </authorList>
    </citation>
    <scope>NUCLEOTIDE SEQUENCE [LARGE SCALE GENOMIC DNA]</scope>
    <source>
        <strain evidence="11">dk4302</strain>
    </source>
</reference>
<keyword evidence="7 8" id="KW-0472">Membrane</keyword>
<dbReference type="GO" id="GO:1990961">
    <property type="term" value="P:xenobiotic detoxification by transmembrane export across the plasma membrane"/>
    <property type="evidence" value="ECO:0007669"/>
    <property type="project" value="InterPro"/>
</dbReference>
<dbReference type="GO" id="GO:0042910">
    <property type="term" value="F:xenobiotic transmembrane transporter activity"/>
    <property type="evidence" value="ECO:0007669"/>
    <property type="project" value="InterPro"/>
</dbReference>
<keyword evidence="5 8" id="KW-0812">Transmembrane</keyword>
<dbReference type="Pfam" id="PF07690">
    <property type="entry name" value="MFS_1"/>
    <property type="match status" value="1"/>
</dbReference>
<feature type="transmembrane region" description="Helical" evidence="8">
    <location>
        <begin position="311"/>
        <end position="333"/>
    </location>
</feature>
<evidence type="ECO:0000256" key="7">
    <source>
        <dbReference type="ARBA" id="ARBA00023136"/>
    </source>
</evidence>
<keyword evidence="3" id="KW-0813">Transport</keyword>
<dbReference type="EMBL" id="CP045652">
    <property type="protein sequence ID" value="QGA25715.1"/>
    <property type="molecule type" value="Genomic_DNA"/>
</dbReference>
<keyword evidence="6 8" id="KW-1133">Transmembrane helix</keyword>